<evidence type="ECO:0000256" key="1">
    <source>
        <dbReference type="SAM" id="Phobius"/>
    </source>
</evidence>
<dbReference type="AlphaFoldDB" id="A0A243WD87"/>
<keyword evidence="1" id="KW-0812">Transmembrane</keyword>
<keyword evidence="3" id="KW-1185">Reference proteome</keyword>
<proteinExistence type="predicted"/>
<sequence length="515" mass="57040">MVLGVRLSFVGHGAMAFPDEERYYQSVEAIKSFSKGDLRAVGAHLVQTQGRPGDALLRLLPAAMQGIWYTVGGPGPHNPTSLLIPVLFTYGVSVLSLLLFYRLARMLLPTQVAALLSTLLYACLVNSNVYIRHILPYELGLCSFLGLLVWLVRAQQQGRILTLKQTWALGVGAAFTVAIYPGYFFAPIILLAVMVSPLLKEPISALSATHHKFPSFKVVVCFFGIGALSMLAILEVLALLTGVSYLQACQELLSVQASTITQGDFQESFSFLFKYLFEVEGALGVLLLMLVGYGLASRLYKMVRRRKRVPKVELSSSNALYLAVLAAFLAYAALGFWGHKLVFYGRVLHFFLPFIVLFAVASACSWKSMALRVRPLVAAFLIGVALYSFGRFALQYREVVYPLDLLASPALRLVQQNTLFRNQMNASDNDDYYIARQNLAHTEGAQGEAILLNFSFLYPIVGPGCNEVRIPAGFHQVFAAPHFLTIPAYGFEGFLPKERALLQQCQYQCKVFVRQ</sequence>
<feature type="transmembrane region" description="Helical" evidence="1">
    <location>
        <begin position="82"/>
        <end position="100"/>
    </location>
</feature>
<feature type="transmembrane region" description="Helical" evidence="1">
    <location>
        <begin position="343"/>
        <end position="364"/>
    </location>
</feature>
<comment type="caution">
    <text evidence="2">The sequence shown here is derived from an EMBL/GenBank/DDBJ whole genome shotgun (WGS) entry which is preliminary data.</text>
</comment>
<feature type="transmembrane region" description="Helical" evidence="1">
    <location>
        <begin position="376"/>
        <end position="394"/>
    </location>
</feature>
<evidence type="ECO:0000313" key="2">
    <source>
        <dbReference type="EMBL" id="OUJ73636.1"/>
    </source>
</evidence>
<dbReference type="Proteomes" id="UP000194873">
    <property type="component" value="Unassembled WGS sequence"/>
</dbReference>
<name>A0A243WD87_9BACT</name>
<evidence type="ECO:0008006" key="4">
    <source>
        <dbReference type="Google" id="ProtNLM"/>
    </source>
</evidence>
<feature type="transmembrane region" description="Helical" evidence="1">
    <location>
        <begin position="218"/>
        <end position="246"/>
    </location>
</feature>
<feature type="transmembrane region" description="Helical" evidence="1">
    <location>
        <begin position="281"/>
        <end position="300"/>
    </location>
</feature>
<gene>
    <name evidence="2" type="ORF">BXP70_11620</name>
</gene>
<evidence type="ECO:0000313" key="3">
    <source>
        <dbReference type="Proteomes" id="UP000194873"/>
    </source>
</evidence>
<keyword evidence="1" id="KW-1133">Transmembrane helix</keyword>
<organism evidence="2 3">
    <name type="scientific">Hymenobacter crusticola</name>
    <dbReference type="NCBI Taxonomy" id="1770526"/>
    <lineage>
        <taxon>Bacteria</taxon>
        <taxon>Pseudomonadati</taxon>
        <taxon>Bacteroidota</taxon>
        <taxon>Cytophagia</taxon>
        <taxon>Cytophagales</taxon>
        <taxon>Hymenobacteraceae</taxon>
        <taxon>Hymenobacter</taxon>
    </lineage>
</organism>
<dbReference type="EMBL" id="MTSE01000005">
    <property type="protein sequence ID" value="OUJ73636.1"/>
    <property type="molecule type" value="Genomic_DNA"/>
</dbReference>
<protein>
    <recommendedName>
        <fullName evidence="4">Glycosyltransferase RgtA/B/C/D-like domain-containing protein</fullName>
    </recommendedName>
</protein>
<accession>A0A243WD87</accession>
<keyword evidence="1" id="KW-0472">Membrane</keyword>
<feature type="transmembrane region" description="Helical" evidence="1">
    <location>
        <begin position="112"/>
        <end position="131"/>
    </location>
</feature>
<reference evidence="2 3" key="1">
    <citation type="submission" date="2017-01" db="EMBL/GenBank/DDBJ databases">
        <title>A new Hymenobacter.</title>
        <authorList>
            <person name="Liang Y."/>
            <person name="Feng F."/>
        </authorList>
    </citation>
    <scope>NUCLEOTIDE SEQUENCE [LARGE SCALE GENOMIC DNA]</scope>
    <source>
        <strain evidence="2">MIMBbqt21</strain>
    </source>
</reference>
<feature type="transmembrane region" description="Helical" evidence="1">
    <location>
        <begin position="320"/>
        <end position="337"/>
    </location>
</feature>